<feature type="domain" description="CBS" evidence="3">
    <location>
        <begin position="1"/>
        <end position="58"/>
    </location>
</feature>
<evidence type="ECO:0000256" key="1">
    <source>
        <dbReference type="ARBA" id="ARBA00023122"/>
    </source>
</evidence>
<dbReference type="PANTHER" id="PTHR43080">
    <property type="entry name" value="CBS DOMAIN-CONTAINING PROTEIN CBSX3, MITOCHONDRIAL"/>
    <property type="match status" value="1"/>
</dbReference>
<dbReference type="AlphaFoldDB" id="A0A512NRA3"/>
<evidence type="ECO:0000313" key="5">
    <source>
        <dbReference type="Proteomes" id="UP000321058"/>
    </source>
</evidence>
<proteinExistence type="predicted"/>
<dbReference type="InterPro" id="IPR051257">
    <property type="entry name" value="Diverse_CBS-Domain"/>
</dbReference>
<dbReference type="CDD" id="cd04622">
    <property type="entry name" value="CBS_pair_HRP1_like"/>
    <property type="match status" value="1"/>
</dbReference>
<evidence type="ECO:0000259" key="3">
    <source>
        <dbReference type="PROSITE" id="PS51371"/>
    </source>
</evidence>
<name>A0A512NRA3_9HYPH</name>
<keyword evidence="5" id="KW-1185">Reference proteome</keyword>
<dbReference type="InterPro" id="IPR046342">
    <property type="entry name" value="CBS_dom_sf"/>
</dbReference>
<accession>A0A512NRA3</accession>
<dbReference type="SUPFAM" id="SSF54631">
    <property type="entry name" value="CBS-domain pair"/>
    <property type="match status" value="1"/>
</dbReference>
<gene>
    <name evidence="4" type="ORF">RSO01_86180</name>
</gene>
<evidence type="ECO:0000313" key="4">
    <source>
        <dbReference type="EMBL" id="GEP61452.1"/>
    </source>
</evidence>
<dbReference type="PROSITE" id="PS51371">
    <property type="entry name" value="CBS"/>
    <property type="match status" value="2"/>
</dbReference>
<dbReference type="SMART" id="SM00116">
    <property type="entry name" value="CBS"/>
    <property type="match status" value="2"/>
</dbReference>
<dbReference type="Pfam" id="PF00571">
    <property type="entry name" value="CBS"/>
    <property type="match status" value="2"/>
</dbReference>
<keyword evidence="1 2" id="KW-0129">CBS domain</keyword>
<dbReference type="Gene3D" id="3.10.580.10">
    <property type="entry name" value="CBS-domain"/>
    <property type="match status" value="1"/>
</dbReference>
<organism evidence="4 5">
    <name type="scientific">Reyranella soli</name>
    <dbReference type="NCBI Taxonomy" id="1230389"/>
    <lineage>
        <taxon>Bacteria</taxon>
        <taxon>Pseudomonadati</taxon>
        <taxon>Pseudomonadota</taxon>
        <taxon>Alphaproteobacteria</taxon>
        <taxon>Hyphomicrobiales</taxon>
        <taxon>Reyranellaceae</taxon>
        <taxon>Reyranella</taxon>
    </lineage>
</organism>
<dbReference type="PANTHER" id="PTHR43080:SF2">
    <property type="entry name" value="CBS DOMAIN-CONTAINING PROTEIN"/>
    <property type="match status" value="1"/>
</dbReference>
<dbReference type="Proteomes" id="UP000321058">
    <property type="component" value="Unassembled WGS sequence"/>
</dbReference>
<sequence>MTRQVETVAPDASLQQAAMAMEAMGVGSLPVCQGRRLIGTLTDRDIVVRGVATGRSPVEMEVRECMTEDISWAFEEEDAEEVLARMKALQVRRLAVLDKEKNLVGIVSLGDIATEPRAADLKEVGEAIAEISEPSRPHK</sequence>
<dbReference type="EMBL" id="BKAJ01000225">
    <property type="protein sequence ID" value="GEP61452.1"/>
    <property type="molecule type" value="Genomic_DNA"/>
</dbReference>
<reference evidence="4 5" key="1">
    <citation type="submission" date="2019-07" db="EMBL/GenBank/DDBJ databases">
        <title>Whole genome shotgun sequence of Reyranella soli NBRC 108950.</title>
        <authorList>
            <person name="Hosoyama A."/>
            <person name="Uohara A."/>
            <person name="Ohji S."/>
            <person name="Ichikawa N."/>
        </authorList>
    </citation>
    <scope>NUCLEOTIDE SEQUENCE [LARGE SCALE GENOMIC DNA]</scope>
    <source>
        <strain evidence="4 5">NBRC 108950</strain>
    </source>
</reference>
<feature type="domain" description="CBS" evidence="3">
    <location>
        <begin position="66"/>
        <end position="123"/>
    </location>
</feature>
<dbReference type="InterPro" id="IPR000644">
    <property type="entry name" value="CBS_dom"/>
</dbReference>
<protein>
    <submittedName>
        <fullName evidence="4">CBS domain-containing protein</fullName>
    </submittedName>
</protein>
<evidence type="ECO:0000256" key="2">
    <source>
        <dbReference type="PROSITE-ProRule" id="PRU00703"/>
    </source>
</evidence>
<comment type="caution">
    <text evidence="4">The sequence shown here is derived from an EMBL/GenBank/DDBJ whole genome shotgun (WGS) entry which is preliminary data.</text>
</comment>